<accession>A0A0L0CN51</accession>
<proteinExistence type="predicted"/>
<organism evidence="2 3">
    <name type="scientific">Lucilia cuprina</name>
    <name type="common">Green bottle fly</name>
    <name type="synonym">Australian sheep blowfly</name>
    <dbReference type="NCBI Taxonomy" id="7375"/>
    <lineage>
        <taxon>Eukaryota</taxon>
        <taxon>Metazoa</taxon>
        <taxon>Ecdysozoa</taxon>
        <taxon>Arthropoda</taxon>
        <taxon>Hexapoda</taxon>
        <taxon>Insecta</taxon>
        <taxon>Pterygota</taxon>
        <taxon>Neoptera</taxon>
        <taxon>Endopterygota</taxon>
        <taxon>Diptera</taxon>
        <taxon>Brachycera</taxon>
        <taxon>Muscomorpha</taxon>
        <taxon>Oestroidea</taxon>
        <taxon>Calliphoridae</taxon>
        <taxon>Luciliinae</taxon>
        <taxon>Lucilia</taxon>
    </lineage>
</organism>
<evidence type="ECO:0000313" key="2">
    <source>
        <dbReference type="EMBL" id="KNC33740.1"/>
    </source>
</evidence>
<keyword evidence="3" id="KW-1185">Reference proteome</keyword>
<evidence type="ECO:0000313" key="3">
    <source>
        <dbReference type="Proteomes" id="UP000037069"/>
    </source>
</evidence>
<reference evidence="2 3" key="1">
    <citation type="journal article" date="2015" name="Nat. Commun.">
        <title>Lucilia cuprina genome unlocks parasitic fly biology to underpin future interventions.</title>
        <authorList>
            <person name="Anstead C.A."/>
            <person name="Korhonen P.K."/>
            <person name="Young N.D."/>
            <person name="Hall R.S."/>
            <person name="Jex A.R."/>
            <person name="Murali S.C."/>
            <person name="Hughes D.S."/>
            <person name="Lee S.F."/>
            <person name="Perry T."/>
            <person name="Stroehlein A.J."/>
            <person name="Ansell B.R."/>
            <person name="Breugelmans B."/>
            <person name="Hofmann A."/>
            <person name="Qu J."/>
            <person name="Dugan S."/>
            <person name="Lee S.L."/>
            <person name="Chao H."/>
            <person name="Dinh H."/>
            <person name="Han Y."/>
            <person name="Doddapaneni H.V."/>
            <person name="Worley K.C."/>
            <person name="Muzny D.M."/>
            <person name="Ioannidis P."/>
            <person name="Waterhouse R.M."/>
            <person name="Zdobnov E.M."/>
            <person name="James P.J."/>
            <person name="Bagnall N.H."/>
            <person name="Kotze A.C."/>
            <person name="Gibbs R.A."/>
            <person name="Richards S."/>
            <person name="Batterham P."/>
            <person name="Gasser R.B."/>
        </authorList>
    </citation>
    <scope>NUCLEOTIDE SEQUENCE [LARGE SCALE GENOMIC DNA]</scope>
    <source>
        <strain evidence="2 3">LS</strain>
        <tissue evidence="2">Full body</tissue>
    </source>
</reference>
<dbReference type="Proteomes" id="UP000037069">
    <property type="component" value="Unassembled WGS sequence"/>
</dbReference>
<comment type="caution">
    <text evidence="2">The sequence shown here is derived from an EMBL/GenBank/DDBJ whole genome shotgun (WGS) entry which is preliminary data.</text>
</comment>
<protein>
    <recommendedName>
        <fullName evidence="4">Ionotropic glutamate receptor C-terminal domain-containing protein</fullName>
    </recommendedName>
</protein>
<name>A0A0L0CN51_LUCCU</name>
<keyword evidence="1" id="KW-1133">Transmembrane helix</keyword>
<gene>
    <name evidence="2" type="ORF">FF38_01776</name>
</gene>
<sequence length="702" mass="82264">MSIMGFNYNQIPKQLTNILDEMFQSQQYETLILIEAETQPRIFSTNQFYESYNIHTLLPLTPKLLLTQDNLEIFETSWTINSQFLIILSLPLSPYSLQNIDILEKFIQIHPKTLNIKIVVLIDTFYQFINIEDLNKYFLYFKKLNLYNVLIIPIKTDDINIYYTYFALPYIKVLKKQFNTFNASDYFVKQIQNLQQHPLLTYPDQLQPRTLLQYDKNGEIHMLGYIGRLITCYAQKINASIKFPYPLKINNPIFFTDVLEMTLNGSLDIPASIANPNEVKDMKYFSRYVELGKWFPMLPVADYLTPWEIYYSLFLQDLSVIFIIMFVIYTLLLLIIELLSNLSESYTSVLLKFIINQQVFLGLLGSSFQIVNRRNYYTSYKFFILLIQFTGFMFAIFSNTYLTSNITTPPKHQEINSWNYLEKLNLKILMLQQGYDLLDVYVTDELQKKYIPLINVIQNVPEFVQLRNSLNKSVAYGVTSSQWFIYEKQQMYFSEKLFRYSNNMYFTNLMIYVLPLPANSIFEKSLNQFIANLDSAGILQHWYESSFFDMIETGHMSFRDMSRARGYKRATWGDLQIAWFICLSGGISSFFNLSKIKTKIANISRPIYITKTNSISLTLSGRSSSFGTLKSINVLLPAANMSKKPLKGLNIFKLKVLLKRMKSFLPQRLERQKSYIHNIKTKSNKSHANGLNRHNYSVNLNL</sequence>
<feature type="transmembrane region" description="Helical" evidence="1">
    <location>
        <begin position="318"/>
        <end position="338"/>
    </location>
</feature>
<keyword evidence="1" id="KW-0472">Membrane</keyword>
<dbReference type="EMBL" id="JRES01000160">
    <property type="protein sequence ID" value="KNC33740.1"/>
    <property type="molecule type" value="Genomic_DNA"/>
</dbReference>
<keyword evidence="1" id="KW-0812">Transmembrane</keyword>
<feature type="transmembrane region" description="Helical" evidence="1">
    <location>
        <begin position="350"/>
        <end position="370"/>
    </location>
</feature>
<dbReference type="AlphaFoldDB" id="A0A0L0CN51"/>
<evidence type="ECO:0008006" key="4">
    <source>
        <dbReference type="Google" id="ProtNLM"/>
    </source>
</evidence>
<feature type="transmembrane region" description="Helical" evidence="1">
    <location>
        <begin position="382"/>
        <end position="402"/>
    </location>
</feature>
<evidence type="ECO:0000256" key="1">
    <source>
        <dbReference type="SAM" id="Phobius"/>
    </source>
</evidence>
<dbReference type="OrthoDB" id="7852744at2759"/>